<gene>
    <name evidence="2" type="ORF">UPYG_G00180190</name>
</gene>
<dbReference type="AlphaFoldDB" id="A0ABD0WQF8"/>
<feature type="region of interest" description="Disordered" evidence="1">
    <location>
        <begin position="148"/>
        <end position="211"/>
    </location>
</feature>
<accession>A0ABD0WQF8</accession>
<dbReference type="EMBL" id="JAGEUA010000005">
    <property type="protein sequence ID" value="KAL0979074.1"/>
    <property type="molecule type" value="Genomic_DNA"/>
</dbReference>
<organism evidence="2 3">
    <name type="scientific">Umbra pygmaea</name>
    <name type="common">Eastern mudminnow</name>
    <dbReference type="NCBI Taxonomy" id="75934"/>
    <lineage>
        <taxon>Eukaryota</taxon>
        <taxon>Metazoa</taxon>
        <taxon>Chordata</taxon>
        <taxon>Craniata</taxon>
        <taxon>Vertebrata</taxon>
        <taxon>Euteleostomi</taxon>
        <taxon>Actinopterygii</taxon>
        <taxon>Neopterygii</taxon>
        <taxon>Teleostei</taxon>
        <taxon>Protacanthopterygii</taxon>
        <taxon>Esociformes</taxon>
        <taxon>Umbridae</taxon>
        <taxon>Umbra</taxon>
    </lineage>
</organism>
<name>A0ABD0WQF8_UMBPY</name>
<reference evidence="2 3" key="1">
    <citation type="submission" date="2024-06" db="EMBL/GenBank/DDBJ databases">
        <authorList>
            <person name="Pan Q."/>
            <person name="Wen M."/>
            <person name="Jouanno E."/>
            <person name="Zahm M."/>
            <person name="Klopp C."/>
            <person name="Cabau C."/>
            <person name="Louis A."/>
            <person name="Berthelot C."/>
            <person name="Parey E."/>
            <person name="Roest Crollius H."/>
            <person name="Montfort J."/>
            <person name="Robinson-Rechavi M."/>
            <person name="Bouchez O."/>
            <person name="Lampietro C."/>
            <person name="Lopez Roques C."/>
            <person name="Donnadieu C."/>
            <person name="Postlethwait J."/>
            <person name="Bobe J."/>
            <person name="Verreycken H."/>
            <person name="Guiguen Y."/>
        </authorList>
    </citation>
    <scope>NUCLEOTIDE SEQUENCE [LARGE SCALE GENOMIC DNA]</scope>
    <source>
        <strain evidence="2">Up_M1</strain>
        <tissue evidence="2">Testis</tissue>
    </source>
</reference>
<sequence>MTTTLRIMDGNISLTQTFYCTVEDKKDKSKLICYTHKKSGIFNIGLTNASDVWSTDFTEETFIQFRQKFALKSIEECIIKIRSASVSRSLSVSVQDTNAVLHVGVSPGDLNVTLPRREDPEAKVELRDLLFRMADSLTYLDNMGGQMTPASFSPRKSPHKINTGFEPRRQQLSGQSLAIKKRFPGDSLINPGTRRKRQATGVAFDEDDDDQ</sequence>
<evidence type="ECO:0008006" key="4">
    <source>
        <dbReference type="Google" id="ProtNLM"/>
    </source>
</evidence>
<dbReference type="Pfam" id="PF15384">
    <property type="entry name" value="PAXX"/>
    <property type="match status" value="1"/>
</dbReference>
<dbReference type="Proteomes" id="UP001557470">
    <property type="component" value="Unassembled WGS sequence"/>
</dbReference>
<protein>
    <recommendedName>
        <fullName evidence="4">Protein PAXX</fullName>
    </recommendedName>
</protein>
<dbReference type="CDD" id="cd22286">
    <property type="entry name" value="HD_PAXX_N"/>
    <property type="match status" value="1"/>
</dbReference>
<keyword evidence="3" id="KW-1185">Reference proteome</keyword>
<dbReference type="PANTHER" id="PTHR28586:SF1">
    <property type="entry name" value="PROTEIN PAXX"/>
    <property type="match status" value="1"/>
</dbReference>
<proteinExistence type="predicted"/>
<dbReference type="PANTHER" id="PTHR28586">
    <property type="entry name" value="PROTEIN PAXX"/>
    <property type="match status" value="1"/>
</dbReference>
<dbReference type="InterPro" id="IPR027873">
    <property type="entry name" value="PAXX"/>
</dbReference>
<evidence type="ECO:0000313" key="3">
    <source>
        <dbReference type="Proteomes" id="UP001557470"/>
    </source>
</evidence>
<dbReference type="InterPro" id="IPR054134">
    <property type="entry name" value="PAXX_N"/>
</dbReference>
<evidence type="ECO:0000256" key="1">
    <source>
        <dbReference type="SAM" id="MobiDB-lite"/>
    </source>
</evidence>
<comment type="caution">
    <text evidence="2">The sequence shown here is derived from an EMBL/GenBank/DDBJ whole genome shotgun (WGS) entry which is preliminary data.</text>
</comment>
<evidence type="ECO:0000313" key="2">
    <source>
        <dbReference type="EMBL" id="KAL0979074.1"/>
    </source>
</evidence>